<comment type="caution">
    <text evidence="2">The sequence shown here is derived from an EMBL/GenBank/DDBJ whole genome shotgun (WGS) entry which is preliminary data.</text>
</comment>
<dbReference type="PROSITE" id="PS50005">
    <property type="entry name" value="TPR"/>
    <property type="match status" value="1"/>
</dbReference>
<proteinExistence type="predicted"/>
<dbReference type="InterPro" id="IPR019734">
    <property type="entry name" value="TPR_rpt"/>
</dbReference>
<dbReference type="InterPro" id="IPR011990">
    <property type="entry name" value="TPR-like_helical_dom_sf"/>
</dbReference>
<name>A0A8J2VXK7_9BACL</name>
<dbReference type="SUPFAM" id="SSF116965">
    <property type="entry name" value="Hypothetical protein MPN330"/>
    <property type="match status" value="1"/>
</dbReference>
<dbReference type="Proteomes" id="UP000628775">
    <property type="component" value="Unassembled WGS sequence"/>
</dbReference>
<reference evidence="2" key="1">
    <citation type="journal article" date="2014" name="Int. J. Syst. Evol. Microbiol.">
        <title>Complete genome sequence of Corynebacterium casei LMG S-19264T (=DSM 44701T), isolated from a smear-ripened cheese.</title>
        <authorList>
            <consortium name="US DOE Joint Genome Institute (JGI-PGF)"/>
            <person name="Walter F."/>
            <person name="Albersmeier A."/>
            <person name="Kalinowski J."/>
            <person name="Ruckert C."/>
        </authorList>
    </citation>
    <scope>NUCLEOTIDE SEQUENCE</scope>
    <source>
        <strain evidence="2">CGMCC 1.15371</strain>
    </source>
</reference>
<feature type="repeat" description="TPR" evidence="1">
    <location>
        <begin position="16"/>
        <end position="49"/>
    </location>
</feature>
<keyword evidence="1" id="KW-0802">TPR repeat</keyword>
<gene>
    <name evidence="2" type="ORF">GCM10011391_21600</name>
</gene>
<reference evidence="2" key="2">
    <citation type="submission" date="2020-09" db="EMBL/GenBank/DDBJ databases">
        <authorList>
            <person name="Sun Q."/>
            <person name="Zhou Y."/>
        </authorList>
    </citation>
    <scope>NUCLEOTIDE SEQUENCE</scope>
    <source>
        <strain evidence="2">CGMCC 1.15371</strain>
    </source>
</reference>
<protein>
    <recommendedName>
        <fullName evidence="4">Tetratricopeptide repeat protein</fullName>
    </recommendedName>
</protein>
<accession>A0A8J2VXK7</accession>
<evidence type="ECO:0008006" key="4">
    <source>
        <dbReference type="Google" id="ProtNLM"/>
    </source>
</evidence>
<evidence type="ECO:0000256" key="1">
    <source>
        <dbReference type="PROSITE-ProRule" id="PRU00339"/>
    </source>
</evidence>
<evidence type="ECO:0000313" key="2">
    <source>
        <dbReference type="EMBL" id="GGE42492.1"/>
    </source>
</evidence>
<dbReference type="RefSeq" id="WP_188693473.1">
    <property type="nucleotide sequence ID" value="NZ_BMIR01000009.1"/>
</dbReference>
<dbReference type="AlphaFoldDB" id="A0A8J2VXK7"/>
<dbReference type="EMBL" id="BMIR01000009">
    <property type="protein sequence ID" value="GGE42492.1"/>
    <property type="molecule type" value="Genomic_DNA"/>
</dbReference>
<dbReference type="SUPFAM" id="SSF48452">
    <property type="entry name" value="TPR-like"/>
    <property type="match status" value="1"/>
</dbReference>
<dbReference type="Pfam" id="PF14559">
    <property type="entry name" value="TPR_19"/>
    <property type="match status" value="1"/>
</dbReference>
<dbReference type="Gene3D" id="1.25.40.10">
    <property type="entry name" value="Tetratricopeptide repeat domain"/>
    <property type="match status" value="1"/>
</dbReference>
<sequence>MRLHKDGNIVHFPNLSVRLLDKGIAALKDKQYREAFDLFKQLHDIDPEHPQAAYGLAVCYVELGFYKEARDLTKEMMKRDIGHYYDVLKLHITVLIQMKEYQEVLTLIEAVLSENDVPTDIRQTLQQLEYFSQQRADEPVIEANIEGVQENFQHSQDDPSKIADSIAIGLQSTQYDHQLAAIQKARDFGVVSQALIEYLKSDADGFLKSLVLEALQENGYQESVNIIKFGNTYTVDLNEALFYNEFSDSVKQLLEDVLASNNPSLEDVAWQVWNHFVLTIFPRSLEPNEPKLWAAACYLYSNEMMGMEVEEEIIESLFSVAKDAIIPLVKDIREIEQNT</sequence>
<evidence type="ECO:0000313" key="3">
    <source>
        <dbReference type="Proteomes" id="UP000628775"/>
    </source>
</evidence>
<keyword evidence="3" id="KW-1185">Reference proteome</keyword>
<organism evidence="2 3">
    <name type="scientific">Pullulanibacillus camelliae</name>
    <dbReference type="NCBI Taxonomy" id="1707096"/>
    <lineage>
        <taxon>Bacteria</taxon>
        <taxon>Bacillati</taxon>
        <taxon>Bacillota</taxon>
        <taxon>Bacilli</taxon>
        <taxon>Bacillales</taxon>
        <taxon>Sporolactobacillaceae</taxon>
        <taxon>Pullulanibacillus</taxon>
    </lineage>
</organism>